<evidence type="ECO:0000313" key="2">
    <source>
        <dbReference type="EMBL" id="KAK2102865.1"/>
    </source>
</evidence>
<keyword evidence="3" id="KW-1185">Reference proteome</keyword>
<sequence length="131" mass="14715">MLWAGSVFPRPSSSRSQPRPPHSAFCYSDSVVRHNRVLQLDPSIPGVFRGPYPLGIDPVSAPRPVVISGCSVVPTSFGHHEALQEEVQHLPGFHPRTSLYALYLWIPYIYDFLQVAGFFSRNLQSRSQHTD</sequence>
<name>A0ABQ9V1A1_SAGOE</name>
<feature type="region of interest" description="Disordered" evidence="1">
    <location>
        <begin position="1"/>
        <end position="21"/>
    </location>
</feature>
<dbReference type="EMBL" id="JASSZA010000009">
    <property type="protein sequence ID" value="KAK2102865.1"/>
    <property type="molecule type" value="Genomic_DNA"/>
</dbReference>
<evidence type="ECO:0000313" key="3">
    <source>
        <dbReference type="Proteomes" id="UP001266305"/>
    </source>
</evidence>
<dbReference type="Proteomes" id="UP001266305">
    <property type="component" value="Unassembled WGS sequence"/>
</dbReference>
<organism evidence="2 3">
    <name type="scientific">Saguinus oedipus</name>
    <name type="common">Cotton-top tamarin</name>
    <name type="synonym">Oedipomidas oedipus</name>
    <dbReference type="NCBI Taxonomy" id="9490"/>
    <lineage>
        <taxon>Eukaryota</taxon>
        <taxon>Metazoa</taxon>
        <taxon>Chordata</taxon>
        <taxon>Craniata</taxon>
        <taxon>Vertebrata</taxon>
        <taxon>Euteleostomi</taxon>
        <taxon>Mammalia</taxon>
        <taxon>Eutheria</taxon>
        <taxon>Euarchontoglires</taxon>
        <taxon>Primates</taxon>
        <taxon>Haplorrhini</taxon>
        <taxon>Platyrrhini</taxon>
        <taxon>Cebidae</taxon>
        <taxon>Callitrichinae</taxon>
        <taxon>Saguinus</taxon>
    </lineage>
</organism>
<comment type="caution">
    <text evidence="2">The sequence shown here is derived from an EMBL/GenBank/DDBJ whole genome shotgun (WGS) entry which is preliminary data.</text>
</comment>
<protein>
    <submittedName>
        <fullName evidence="2">Uncharacterized protein</fullName>
    </submittedName>
</protein>
<gene>
    <name evidence="2" type="ORF">P7K49_020532</name>
</gene>
<accession>A0ABQ9V1A1</accession>
<proteinExistence type="predicted"/>
<reference evidence="2 3" key="1">
    <citation type="submission" date="2023-05" db="EMBL/GenBank/DDBJ databases">
        <title>B98-5 Cell Line De Novo Hybrid Assembly: An Optical Mapping Approach.</title>
        <authorList>
            <person name="Kananen K."/>
            <person name="Auerbach J.A."/>
            <person name="Kautto E."/>
            <person name="Blachly J.S."/>
        </authorList>
    </citation>
    <scope>NUCLEOTIDE SEQUENCE [LARGE SCALE GENOMIC DNA]</scope>
    <source>
        <strain evidence="2">B95-8</strain>
        <tissue evidence="2">Cell line</tissue>
    </source>
</reference>
<evidence type="ECO:0000256" key="1">
    <source>
        <dbReference type="SAM" id="MobiDB-lite"/>
    </source>
</evidence>